<dbReference type="AlphaFoldDB" id="A0A248ZXW9"/>
<dbReference type="OrthoDB" id="7064722at2"/>
<dbReference type="STRING" id="75985.WC39_01210"/>
<dbReference type="Proteomes" id="UP000315164">
    <property type="component" value="Unassembled WGS sequence"/>
</dbReference>
<name>A0A248ZXW9_MANHA</name>
<dbReference type="GO" id="GO:1990228">
    <property type="term" value="C:sulfurtransferase complex"/>
    <property type="evidence" value="ECO:0007669"/>
    <property type="project" value="TreeGrafter"/>
</dbReference>
<keyword evidence="8" id="KW-1185">Reference proteome</keyword>
<dbReference type="GeneID" id="67367870"/>
<proteinExistence type="predicted"/>
<evidence type="ECO:0000313" key="2">
    <source>
        <dbReference type="EMBL" id="STY66523.1"/>
    </source>
</evidence>
<dbReference type="PANTHER" id="PTHR37526">
    <property type="entry name" value="PROTEIN TUSB"/>
    <property type="match status" value="1"/>
</dbReference>
<dbReference type="EMBL" id="UGPN01000002">
    <property type="protein sequence ID" value="STY59422.1"/>
    <property type="molecule type" value="Genomic_DNA"/>
</dbReference>
<evidence type="ECO:0000313" key="5">
    <source>
        <dbReference type="Proteomes" id="UP000254031"/>
    </source>
</evidence>
<dbReference type="Proteomes" id="UP000318394">
    <property type="component" value="Unassembled WGS sequence"/>
</dbReference>
<evidence type="ECO:0000313" key="3">
    <source>
        <dbReference type="EMBL" id="TRB38553.1"/>
    </source>
</evidence>
<reference evidence="5 6" key="1">
    <citation type="submission" date="2018-06" db="EMBL/GenBank/DDBJ databases">
        <authorList>
            <consortium name="Pathogen Informatics"/>
            <person name="Doyle S."/>
        </authorList>
    </citation>
    <scope>NUCLEOTIDE SEQUENCE [LARGE SCALE GENOMIC DNA]</scope>
    <source>
        <strain evidence="1 6">NCTC10638</strain>
        <strain evidence="2 5">NCTC9380</strain>
    </source>
</reference>
<dbReference type="GO" id="GO:0016740">
    <property type="term" value="F:transferase activity"/>
    <property type="evidence" value="ECO:0007669"/>
    <property type="project" value="UniProtKB-KW"/>
</dbReference>
<keyword evidence="4" id="KW-0808">Transferase</keyword>
<dbReference type="Proteomes" id="UP000254031">
    <property type="component" value="Unassembled WGS sequence"/>
</dbReference>
<dbReference type="Pfam" id="PF04077">
    <property type="entry name" value="DsrH"/>
    <property type="match status" value="1"/>
</dbReference>
<reference evidence="7 8" key="2">
    <citation type="journal article" date="2019" name="Vet. Microbiol.">
        <title>Genetic characterization of susceptible and multi-drug resistant Mannheimia haemolytica isolated from high-risk stocker calves prior to and after antimicrobial metaphylaxis.</title>
        <authorList>
            <person name="Snyder E.R."/>
            <person name="Alvarez-Narvaez S."/>
            <person name="Credille B.C."/>
        </authorList>
    </citation>
    <scope>NUCLEOTIDE SEQUENCE [LARGE SCALE GENOMIC DNA]</scope>
    <source>
        <strain evidence="4 7">UGA-R5-128-1</strain>
        <strain evidence="3 8">UGA-R7-163-1</strain>
    </source>
</reference>
<dbReference type="GO" id="GO:0002143">
    <property type="term" value="P:tRNA wobble position uridine thiolation"/>
    <property type="evidence" value="ECO:0007669"/>
    <property type="project" value="InterPro"/>
</dbReference>
<dbReference type="KEGG" id="mhaq:WC39_01210"/>
<accession>A0A248ZXW9</accession>
<dbReference type="PANTHER" id="PTHR37526:SF1">
    <property type="entry name" value="PROTEIN TUSB"/>
    <property type="match status" value="1"/>
</dbReference>
<organism evidence="4 7">
    <name type="scientific">Mannheimia haemolytica</name>
    <name type="common">Pasteurella haemolytica</name>
    <dbReference type="NCBI Taxonomy" id="75985"/>
    <lineage>
        <taxon>Bacteria</taxon>
        <taxon>Pseudomonadati</taxon>
        <taxon>Pseudomonadota</taxon>
        <taxon>Gammaproteobacteria</taxon>
        <taxon>Pasteurellales</taxon>
        <taxon>Pasteurellaceae</taxon>
        <taxon>Mannheimia</taxon>
    </lineage>
</organism>
<dbReference type="EMBL" id="VAJB01000006">
    <property type="protein sequence ID" value="TRB75510.1"/>
    <property type="molecule type" value="Genomic_DNA"/>
</dbReference>
<dbReference type="NCBIfam" id="TIGR03011">
    <property type="entry name" value="sulf_tusB_dsrH"/>
    <property type="match status" value="1"/>
</dbReference>
<evidence type="ECO:0000313" key="6">
    <source>
        <dbReference type="Proteomes" id="UP000254802"/>
    </source>
</evidence>
<evidence type="ECO:0000313" key="1">
    <source>
        <dbReference type="EMBL" id="STY59422.1"/>
    </source>
</evidence>
<dbReference type="Gene3D" id="3.40.1260.10">
    <property type="entry name" value="DsrEFH-like"/>
    <property type="match status" value="1"/>
</dbReference>
<dbReference type="InterPro" id="IPR007215">
    <property type="entry name" value="Sulphur_relay_TusB/DsrH"/>
</dbReference>
<evidence type="ECO:0000313" key="4">
    <source>
        <dbReference type="EMBL" id="TRB75510.1"/>
    </source>
</evidence>
<dbReference type="EMBL" id="VAJI01000007">
    <property type="protein sequence ID" value="TRB38553.1"/>
    <property type="molecule type" value="Genomic_DNA"/>
</dbReference>
<evidence type="ECO:0000313" key="8">
    <source>
        <dbReference type="Proteomes" id="UP000318394"/>
    </source>
</evidence>
<dbReference type="InterPro" id="IPR027396">
    <property type="entry name" value="DsrEFH-like"/>
</dbReference>
<dbReference type="Proteomes" id="UP000254802">
    <property type="component" value="Unassembled WGS sequence"/>
</dbReference>
<dbReference type="RefSeq" id="WP_006248455.1">
    <property type="nucleotide sequence ID" value="NZ_CP011098.1"/>
</dbReference>
<sequence>MLYTLSKANYDEETLNFFFSHLSENDAVVLWQDGVLQAVKSPQFFAKLPRCYLLAQDVQARGLQEKLTAFQCISLSELVKLTAVYFPQVAL</sequence>
<gene>
    <name evidence="4" type="primary">dsrH</name>
    <name evidence="4" type="ORF">FEA53_04880</name>
    <name evidence="3" type="ORF">FEB89_05420</name>
    <name evidence="1" type="ORF">NCTC10638_00592</name>
    <name evidence="2" type="ORF">NCTC9380_01831</name>
</gene>
<protein>
    <submittedName>
        <fullName evidence="1">Sulfur transfer complex subunit TusB</fullName>
    </submittedName>
    <submittedName>
        <fullName evidence="4">Sulfurtransferase complex subunit TusB</fullName>
    </submittedName>
</protein>
<evidence type="ECO:0000313" key="7">
    <source>
        <dbReference type="Proteomes" id="UP000315164"/>
    </source>
</evidence>
<dbReference type="EMBL" id="UGPL01000006">
    <property type="protein sequence ID" value="STY66523.1"/>
    <property type="molecule type" value="Genomic_DNA"/>
</dbReference>
<dbReference type="SUPFAM" id="SSF75169">
    <property type="entry name" value="DsrEFH-like"/>
    <property type="match status" value="1"/>
</dbReference>
<dbReference type="KEGG" id="mhay:VK67_01215"/>